<keyword evidence="2" id="KW-1185">Reference proteome</keyword>
<organism evidence="1 2">
    <name type="scientific">Chryseobacterium elymi</name>
    <dbReference type="NCBI Taxonomy" id="395936"/>
    <lineage>
        <taxon>Bacteria</taxon>
        <taxon>Pseudomonadati</taxon>
        <taxon>Bacteroidota</taxon>
        <taxon>Flavobacteriia</taxon>
        <taxon>Flavobacteriales</taxon>
        <taxon>Weeksellaceae</taxon>
        <taxon>Chryseobacterium group</taxon>
        <taxon>Chryseobacterium</taxon>
    </lineage>
</organism>
<sequence length="111" mass="13307">MKINSLCTIFKINFINRNRLVLSLFLFSITTPSFSNKRSKFKVLPCLRAIEYFRTNFKKQEDDERKEDFRNQKRFSKFALYKACTRVLLKFVEIPLTFGIKKSLNLLLIRD</sequence>
<dbReference type="EMBL" id="QNUH01000007">
    <property type="protein sequence ID" value="REC78136.1"/>
    <property type="molecule type" value="Genomic_DNA"/>
</dbReference>
<dbReference type="Proteomes" id="UP000257030">
    <property type="component" value="Unassembled WGS sequence"/>
</dbReference>
<evidence type="ECO:0000313" key="1">
    <source>
        <dbReference type="EMBL" id="REC78136.1"/>
    </source>
</evidence>
<reference evidence="1 2" key="1">
    <citation type="journal article" date="2010" name="Syst. Appl. Microbiol.">
        <title>Four new species of Chryseobacterium from the rhizosphere of coastal sand dune plants, Chryseobacterium elymi sp. nov., Chryseobacterium hagamense sp. nov., Chryseobacterium lathyri sp. nov. and Chryseobacterium rhizosphaerae sp. nov.</title>
        <authorList>
            <person name="Cho S.H."/>
            <person name="Lee K.S."/>
            <person name="Shin D.S."/>
            <person name="Han J.H."/>
            <person name="Park K.S."/>
            <person name="Lee C.H."/>
            <person name="Park K.H."/>
            <person name="Kim S.B."/>
        </authorList>
    </citation>
    <scope>NUCLEOTIDE SEQUENCE [LARGE SCALE GENOMIC DNA]</scope>
    <source>
        <strain evidence="1 2">KCTC 22547</strain>
    </source>
</reference>
<accession>A0A3D9DJP6</accession>
<comment type="caution">
    <text evidence="1">The sequence shown here is derived from an EMBL/GenBank/DDBJ whole genome shotgun (WGS) entry which is preliminary data.</text>
</comment>
<dbReference type="AlphaFoldDB" id="A0A3D9DJP6"/>
<evidence type="ECO:0000313" key="2">
    <source>
        <dbReference type="Proteomes" id="UP000257030"/>
    </source>
</evidence>
<proteinExistence type="predicted"/>
<gene>
    <name evidence="1" type="ORF">DRF60_10785</name>
</gene>
<protein>
    <submittedName>
        <fullName evidence="1">Uncharacterized protein</fullName>
    </submittedName>
</protein>
<name>A0A3D9DJP6_9FLAO</name>